<dbReference type="SUPFAM" id="SSF53474">
    <property type="entry name" value="alpha/beta-Hydrolases"/>
    <property type="match status" value="1"/>
</dbReference>
<dbReference type="GO" id="GO:0016787">
    <property type="term" value="F:hydrolase activity"/>
    <property type="evidence" value="ECO:0007669"/>
    <property type="project" value="UniProtKB-KW"/>
</dbReference>
<protein>
    <submittedName>
        <fullName evidence="1">Alpha/beta fold hydrolase</fullName>
    </submittedName>
</protein>
<dbReference type="EMBL" id="JBHTEY010000004">
    <property type="protein sequence ID" value="MFC7617623.1"/>
    <property type="molecule type" value="Genomic_DNA"/>
</dbReference>
<proteinExistence type="predicted"/>
<reference evidence="2" key="1">
    <citation type="journal article" date="2019" name="Int. J. Syst. Evol. Microbiol.">
        <title>The Global Catalogue of Microorganisms (GCM) 10K type strain sequencing project: providing services to taxonomists for standard genome sequencing and annotation.</title>
        <authorList>
            <consortium name="The Broad Institute Genomics Platform"/>
            <consortium name="The Broad Institute Genome Sequencing Center for Infectious Disease"/>
            <person name="Wu L."/>
            <person name="Ma J."/>
        </authorList>
    </citation>
    <scope>NUCLEOTIDE SEQUENCE [LARGE SCALE GENOMIC DNA]</scope>
    <source>
        <strain evidence="2">JCM 17695</strain>
    </source>
</reference>
<organism evidence="1 2">
    <name type="scientific">Actinokineospora soli</name>
    <dbReference type="NCBI Taxonomy" id="1048753"/>
    <lineage>
        <taxon>Bacteria</taxon>
        <taxon>Bacillati</taxon>
        <taxon>Actinomycetota</taxon>
        <taxon>Actinomycetes</taxon>
        <taxon>Pseudonocardiales</taxon>
        <taxon>Pseudonocardiaceae</taxon>
        <taxon>Actinokineospora</taxon>
    </lineage>
</organism>
<sequence length="90" mass="9719">MRFVLVPGAGGAPSYWDLVVPLLRDRGHDAVAVDLPGPDPAAGLPEYTDRVLSAVGDGRGSWSWACRWARSRRSWPAPARPSTSWCCSTP</sequence>
<keyword evidence="1" id="KW-0378">Hydrolase</keyword>
<comment type="caution">
    <text evidence="1">The sequence shown here is derived from an EMBL/GenBank/DDBJ whole genome shotgun (WGS) entry which is preliminary data.</text>
</comment>
<name>A0ABW2TXR9_9PSEU</name>
<accession>A0ABW2TXR9</accession>
<dbReference type="Proteomes" id="UP001596512">
    <property type="component" value="Unassembled WGS sequence"/>
</dbReference>
<evidence type="ECO:0000313" key="1">
    <source>
        <dbReference type="EMBL" id="MFC7617623.1"/>
    </source>
</evidence>
<keyword evidence="2" id="KW-1185">Reference proteome</keyword>
<gene>
    <name evidence="1" type="ORF">ACFQV2_33670</name>
</gene>
<dbReference type="Gene3D" id="3.40.50.1820">
    <property type="entry name" value="alpha/beta hydrolase"/>
    <property type="match status" value="1"/>
</dbReference>
<evidence type="ECO:0000313" key="2">
    <source>
        <dbReference type="Proteomes" id="UP001596512"/>
    </source>
</evidence>
<dbReference type="InterPro" id="IPR029058">
    <property type="entry name" value="AB_hydrolase_fold"/>
</dbReference>